<keyword evidence="1" id="KW-0472">Membrane</keyword>
<reference evidence="3" key="1">
    <citation type="journal article" date="2019" name="Int. J. Syst. Evol. Microbiol.">
        <title>The Global Catalogue of Microorganisms (GCM) 10K type strain sequencing project: providing services to taxonomists for standard genome sequencing and annotation.</title>
        <authorList>
            <consortium name="The Broad Institute Genomics Platform"/>
            <consortium name="The Broad Institute Genome Sequencing Center for Infectious Disease"/>
            <person name="Wu L."/>
            <person name="Ma J."/>
        </authorList>
    </citation>
    <scope>NUCLEOTIDE SEQUENCE [LARGE SCALE GENOMIC DNA]</scope>
    <source>
        <strain evidence="3">KCTC 13193</strain>
    </source>
</reference>
<accession>A0ABV7A589</accession>
<evidence type="ECO:0000313" key="3">
    <source>
        <dbReference type="Proteomes" id="UP001595387"/>
    </source>
</evidence>
<evidence type="ECO:0000256" key="1">
    <source>
        <dbReference type="SAM" id="Phobius"/>
    </source>
</evidence>
<sequence length="80" mass="8889">MRTKAFWLILFCYSVPALVNTGVTFHLVSIADGKGLGDSVAALVLSMTAIIGFSVTFFVGYLWIEYLFIIYQPLHLADKL</sequence>
<keyword evidence="1" id="KW-1133">Transmembrane helix</keyword>
<comment type="caution">
    <text evidence="2">The sequence shown here is derived from an EMBL/GenBank/DDBJ whole genome shotgun (WGS) entry which is preliminary data.</text>
</comment>
<feature type="transmembrane region" description="Helical" evidence="1">
    <location>
        <begin position="40"/>
        <end position="64"/>
    </location>
</feature>
<keyword evidence="3" id="KW-1185">Reference proteome</keyword>
<gene>
    <name evidence="2" type="ORF">ACFODW_07160</name>
</gene>
<name>A0ABV7A589_9BACI</name>
<dbReference type="EMBL" id="JBHRRZ010000013">
    <property type="protein sequence ID" value="MFC2948118.1"/>
    <property type="molecule type" value="Genomic_DNA"/>
</dbReference>
<evidence type="ECO:0000313" key="2">
    <source>
        <dbReference type="EMBL" id="MFC2948118.1"/>
    </source>
</evidence>
<organism evidence="2 3">
    <name type="scientific">Virgibacillus sediminis</name>
    <dbReference type="NCBI Taxonomy" id="202260"/>
    <lineage>
        <taxon>Bacteria</taxon>
        <taxon>Bacillati</taxon>
        <taxon>Bacillota</taxon>
        <taxon>Bacilli</taxon>
        <taxon>Bacillales</taxon>
        <taxon>Bacillaceae</taxon>
        <taxon>Virgibacillus</taxon>
    </lineage>
</organism>
<dbReference type="RefSeq" id="WP_390304732.1">
    <property type="nucleotide sequence ID" value="NZ_JBHRRZ010000013.1"/>
</dbReference>
<dbReference type="Proteomes" id="UP001595387">
    <property type="component" value="Unassembled WGS sequence"/>
</dbReference>
<feature type="transmembrane region" description="Helical" evidence="1">
    <location>
        <begin position="6"/>
        <end position="28"/>
    </location>
</feature>
<proteinExistence type="predicted"/>
<keyword evidence="1" id="KW-0812">Transmembrane</keyword>
<protein>
    <submittedName>
        <fullName evidence="2">Uncharacterized protein</fullName>
    </submittedName>
</protein>